<dbReference type="RefSeq" id="WP_086674057.1">
    <property type="nucleotide sequence ID" value="NZ_FNUJ01000007.1"/>
</dbReference>
<evidence type="ECO:0000313" key="1">
    <source>
        <dbReference type="EMBL" id="SEF34395.1"/>
    </source>
</evidence>
<keyword evidence="2" id="KW-1185">Reference proteome</keyword>
<dbReference type="EMBL" id="FNUJ01000007">
    <property type="protein sequence ID" value="SEF34395.1"/>
    <property type="molecule type" value="Genomic_DNA"/>
</dbReference>
<organism evidence="1 2">
    <name type="scientific">Amycolatopsis pretoriensis</name>
    <dbReference type="NCBI Taxonomy" id="218821"/>
    <lineage>
        <taxon>Bacteria</taxon>
        <taxon>Bacillati</taxon>
        <taxon>Actinomycetota</taxon>
        <taxon>Actinomycetes</taxon>
        <taxon>Pseudonocardiales</taxon>
        <taxon>Pseudonocardiaceae</taxon>
        <taxon>Amycolatopsis</taxon>
    </lineage>
</organism>
<dbReference type="OrthoDB" id="4267286at2"/>
<dbReference type="Pfam" id="PF23140">
    <property type="entry name" value="Gp80"/>
    <property type="match status" value="1"/>
</dbReference>
<dbReference type="Proteomes" id="UP000198878">
    <property type="component" value="Unassembled WGS sequence"/>
</dbReference>
<dbReference type="AlphaFoldDB" id="A0A1H5R7P4"/>
<protein>
    <submittedName>
        <fullName evidence="1">Uncharacterized protein</fullName>
    </submittedName>
</protein>
<sequence length="130" mass="13077">MTVGISSANLANKWLDMLAGTAFTAPTTCAVKLHTGDPGSAGTTNASSVTTRPTVSWSAASAGSKSMSNTPSWASWAGTNGEVVSHISAWDATSAGNFLFSAALTASKTVNTGDTLNLTSLTFAFTPIAA</sequence>
<evidence type="ECO:0000313" key="2">
    <source>
        <dbReference type="Proteomes" id="UP000198878"/>
    </source>
</evidence>
<proteinExistence type="predicted"/>
<dbReference type="STRING" id="218821.SAMN05421837_107366"/>
<reference evidence="2" key="1">
    <citation type="submission" date="2016-10" db="EMBL/GenBank/DDBJ databases">
        <authorList>
            <person name="Varghese N."/>
            <person name="Submissions S."/>
        </authorList>
    </citation>
    <scope>NUCLEOTIDE SEQUENCE [LARGE SCALE GENOMIC DNA]</scope>
    <source>
        <strain evidence="2">DSM 44654</strain>
    </source>
</reference>
<dbReference type="InterPro" id="IPR056908">
    <property type="entry name" value="Gp80-like"/>
</dbReference>
<gene>
    <name evidence="1" type="ORF">SAMN05421837_107366</name>
</gene>
<accession>A0A1H5R7P4</accession>
<name>A0A1H5R7P4_9PSEU</name>